<keyword evidence="5" id="KW-0677">Repeat</keyword>
<gene>
    <name evidence="12" type="ORF">RAH46_08260</name>
</gene>
<dbReference type="Pfam" id="PF01595">
    <property type="entry name" value="CNNM"/>
    <property type="match status" value="1"/>
</dbReference>
<dbReference type="SUPFAM" id="SSF56176">
    <property type="entry name" value="FAD-binding/transporter-associated domain-like"/>
    <property type="match status" value="1"/>
</dbReference>
<dbReference type="PROSITE" id="PS51371">
    <property type="entry name" value="CBS"/>
    <property type="match status" value="1"/>
</dbReference>
<proteinExistence type="inferred from homology"/>
<dbReference type="GeneID" id="32807268"/>
<dbReference type="SUPFAM" id="SSF54631">
    <property type="entry name" value="CBS-domain pair"/>
    <property type="match status" value="1"/>
</dbReference>
<keyword evidence="4 10" id="KW-0812">Transmembrane</keyword>
<protein>
    <submittedName>
        <fullName evidence="12">Transporter associated domain-containing protein</fullName>
    </submittedName>
</protein>
<keyword evidence="6 10" id="KW-1133">Transmembrane helix</keyword>
<dbReference type="RefSeq" id="WP_011535321.1">
    <property type="nucleotide sequence ID" value="NZ_CP132921.1"/>
</dbReference>
<dbReference type="Gene3D" id="3.10.580.10">
    <property type="entry name" value="CBS-domain"/>
    <property type="match status" value="1"/>
</dbReference>
<organism evidence="12 13">
    <name type="scientific">Pseudomonas entomophila</name>
    <dbReference type="NCBI Taxonomy" id="312306"/>
    <lineage>
        <taxon>Bacteria</taxon>
        <taxon>Pseudomonadati</taxon>
        <taxon>Pseudomonadota</taxon>
        <taxon>Gammaproteobacteria</taxon>
        <taxon>Pseudomonadales</taxon>
        <taxon>Pseudomonadaceae</taxon>
        <taxon>Pseudomonas</taxon>
    </lineage>
</organism>
<dbReference type="Gene3D" id="3.30.465.10">
    <property type="match status" value="1"/>
</dbReference>
<dbReference type="CDD" id="cd04590">
    <property type="entry name" value="CBS_pair_CorC_HlyC_assoc"/>
    <property type="match status" value="1"/>
</dbReference>
<dbReference type="InterPro" id="IPR002550">
    <property type="entry name" value="CNNM"/>
</dbReference>
<dbReference type="InterPro" id="IPR005170">
    <property type="entry name" value="Transptr-assoc_dom"/>
</dbReference>
<evidence type="ECO:0000313" key="13">
    <source>
        <dbReference type="Proteomes" id="UP001183127"/>
    </source>
</evidence>
<feature type="transmembrane region" description="Helical" evidence="10">
    <location>
        <begin position="72"/>
        <end position="92"/>
    </location>
</feature>
<keyword evidence="13" id="KW-1185">Reference proteome</keyword>
<dbReference type="InterPro" id="IPR046342">
    <property type="entry name" value="CBS_dom_sf"/>
</dbReference>
<dbReference type="InterPro" id="IPR036318">
    <property type="entry name" value="FAD-bd_PCMH-like_sf"/>
</dbReference>
<keyword evidence="8 10" id="KW-0472">Membrane</keyword>
<evidence type="ECO:0000313" key="12">
    <source>
        <dbReference type="EMBL" id="WMW07321.1"/>
    </source>
</evidence>
<dbReference type="InterPro" id="IPR044751">
    <property type="entry name" value="Ion_transp-like_CBS"/>
</dbReference>
<comment type="similarity">
    <text evidence="2">Belongs to the UPF0053 family.</text>
</comment>
<dbReference type="Proteomes" id="UP001183127">
    <property type="component" value="Chromosome"/>
</dbReference>
<evidence type="ECO:0000259" key="11">
    <source>
        <dbReference type="PROSITE" id="PS51371"/>
    </source>
</evidence>
<accession>A0ABY9QW82</accession>
<dbReference type="SMART" id="SM01091">
    <property type="entry name" value="CorC_HlyC"/>
    <property type="match status" value="1"/>
</dbReference>
<dbReference type="PANTHER" id="PTHR22777:SF32">
    <property type="entry name" value="UPF0053 INNER MEMBRANE PROTEIN YFJD"/>
    <property type="match status" value="1"/>
</dbReference>
<evidence type="ECO:0000256" key="2">
    <source>
        <dbReference type="ARBA" id="ARBA00006337"/>
    </source>
</evidence>
<evidence type="ECO:0000256" key="10">
    <source>
        <dbReference type="SAM" id="Phobius"/>
    </source>
</evidence>
<dbReference type="EMBL" id="CP132921">
    <property type="protein sequence ID" value="WMW07321.1"/>
    <property type="molecule type" value="Genomic_DNA"/>
</dbReference>
<evidence type="ECO:0000256" key="6">
    <source>
        <dbReference type="ARBA" id="ARBA00022989"/>
    </source>
</evidence>
<evidence type="ECO:0000256" key="8">
    <source>
        <dbReference type="ARBA" id="ARBA00023136"/>
    </source>
</evidence>
<feature type="transmembrane region" description="Helical" evidence="10">
    <location>
        <begin position="46"/>
        <end position="66"/>
    </location>
</feature>
<evidence type="ECO:0000256" key="3">
    <source>
        <dbReference type="ARBA" id="ARBA00022475"/>
    </source>
</evidence>
<dbReference type="InterPro" id="IPR016169">
    <property type="entry name" value="FAD-bd_PCMH_sub2"/>
</dbReference>
<evidence type="ECO:0000256" key="4">
    <source>
        <dbReference type="ARBA" id="ARBA00022692"/>
    </source>
</evidence>
<feature type="domain" description="CBS" evidence="11">
    <location>
        <begin position="249"/>
        <end position="306"/>
    </location>
</feature>
<evidence type="ECO:0000256" key="7">
    <source>
        <dbReference type="ARBA" id="ARBA00023122"/>
    </source>
</evidence>
<sequence>MDTLPYAPLLGTLTLALLWSALFTAVDAARQQLNGQAEPTLPAQALVLGASLGKLLVLGLACLIGQRHNGEHGFWLAGLGATLMLLVLAEYLPRRLARRNPQAFLSLGASLLKLPLATLQPLGCLLDGCAKLILRPFRIQPTAVALHPQEHDDFDEDPAHDPARNGLLEGLQALDKVTVNDILVPRNEVDGINLDDPIEQIIEQLIVSRHTRLPVYHNDINQVEAVLNTKLISHLLPRAELSFEKLQAACYEPYFVPESTPLQMQLLNFHKQQRRMGVVVDEYGEVLGIVTLEDILEEIVGEFEDEHSLDNPHVYPQPDGTFIIEGTASLREINRTLGWHLPSDGGPKTLNGLVTEALESIPESAVCLKIGRYRLEILETEDNCASKVLVWTVTR</sequence>
<feature type="transmembrane region" description="Helical" evidence="10">
    <location>
        <begin position="6"/>
        <end position="26"/>
    </location>
</feature>
<name>A0ABY9QW82_9PSED</name>
<reference evidence="12 13" key="1">
    <citation type="submission" date="2023-08" db="EMBL/GenBank/DDBJ databases">
        <title>Complete Genome Sequence of Pseudomonas entomophila TVIN A01.</title>
        <authorList>
            <person name="Shelke T."/>
            <person name="Mahar N.S."/>
            <person name="Gupta I."/>
            <person name="Gupta V."/>
        </authorList>
    </citation>
    <scope>NUCLEOTIDE SEQUENCE [LARGE SCALE GENOMIC DNA]</scope>
    <source>
        <strain evidence="12 13">TVIN-A01</strain>
    </source>
</reference>
<comment type="subcellular location">
    <subcellularLocation>
        <location evidence="1">Cell membrane</location>
        <topology evidence="1">Multi-pass membrane protein</topology>
    </subcellularLocation>
</comment>
<dbReference type="PANTHER" id="PTHR22777">
    <property type="entry name" value="HEMOLYSIN-RELATED"/>
    <property type="match status" value="1"/>
</dbReference>
<evidence type="ECO:0000256" key="1">
    <source>
        <dbReference type="ARBA" id="ARBA00004651"/>
    </source>
</evidence>
<keyword evidence="7 9" id="KW-0129">CBS domain</keyword>
<keyword evidence="3" id="KW-1003">Cell membrane</keyword>
<evidence type="ECO:0000256" key="9">
    <source>
        <dbReference type="PROSITE-ProRule" id="PRU00703"/>
    </source>
</evidence>
<dbReference type="Pfam" id="PF00571">
    <property type="entry name" value="CBS"/>
    <property type="match status" value="1"/>
</dbReference>
<dbReference type="InterPro" id="IPR000644">
    <property type="entry name" value="CBS_dom"/>
</dbReference>
<dbReference type="Pfam" id="PF03471">
    <property type="entry name" value="CorC_HlyC"/>
    <property type="match status" value="1"/>
</dbReference>
<evidence type="ECO:0000256" key="5">
    <source>
        <dbReference type="ARBA" id="ARBA00022737"/>
    </source>
</evidence>